<organism evidence="1 2">
    <name type="scientific">Lactuca saligna</name>
    <name type="common">Willowleaf lettuce</name>
    <dbReference type="NCBI Taxonomy" id="75948"/>
    <lineage>
        <taxon>Eukaryota</taxon>
        <taxon>Viridiplantae</taxon>
        <taxon>Streptophyta</taxon>
        <taxon>Embryophyta</taxon>
        <taxon>Tracheophyta</taxon>
        <taxon>Spermatophyta</taxon>
        <taxon>Magnoliopsida</taxon>
        <taxon>eudicotyledons</taxon>
        <taxon>Gunneridae</taxon>
        <taxon>Pentapetalae</taxon>
        <taxon>asterids</taxon>
        <taxon>campanulids</taxon>
        <taxon>Asterales</taxon>
        <taxon>Asteraceae</taxon>
        <taxon>Cichorioideae</taxon>
        <taxon>Cichorieae</taxon>
        <taxon>Lactucinae</taxon>
        <taxon>Lactuca</taxon>
    </lineage>
</organism>
<dbReference type="Proteomes" id="UP001177003">
    <property type="component" value="Chromosome 2"/>
</dbReference>
<evidence type="ECO:0000313" key="2">
    <source>
        <dbReference type="Proteomes" id="UP001177003"/>
    </source>
</evidence>
<reference evidence="1" key="1">
    <citation type="submission" date="2023-04" db="EMBL/GenBank/DDBJ databases">
        <authorList>
            <person name="Vijverberg K."/>
            <person name="Xiong W."/>
            <person name="Schranz E."/>
        </authorList>
    </citation>
    <scope>NUCLEOTIDE SEQUENCE</scope>
</reference>
<protein>
    <submittedName>
        <fullName evidence="1">Uncharacterized protein</fullName>
    </submittedName>
</protein>
<name>A0AA35VKC3_LACSI</name>
<dbReference type="AlphaFoldDB" id="A0AA35VKC3"/>
<sequence>MPKGSKGNIIEYGECSVSAAPAMRRSKRSQLIAFAALPTYYDCGDCVCVCWFYGALFWYVERVRNHYETNCPKYNHCYKEGSVVFPLPPTPPSEIYNLYADIVFLNDIRGYNSMFSMTSFGVVVDKDIISGRAPYVFKVSGQVVHDLGRRDFDAGIVRVLMESLSNHNEYVRTFKTTKEMDKVMNMDSYAVRLYSNIPDRRDGSPTPDTLGCIVIGDDSNSVSYDIVVYSKSGCPQRVSKLHPSYMSLQYPLLFPFSKDDWSPRLKLQVIQVPVLEA</sequence>
<evidence type="ECO:0000313" key="1">
    <source>
        <dbReference type="EMBL" id="CAI9270354.1"/>
    </source>
</evidence>
<dbReference type="PANTHER" id="PTHR45786:SF77">
    <property type="entry name" value="HELITRON HELICASE-LIKE DOMAIN-CONTAINING PROTEIN-RELATED"/>
    <property type="match status" value="1"/>
</dbReference>
<accession>A0AA35VKC3</accession>
<dbReference type="PANTHER" id="PTHR45786">
    <property type="entry name" value="DNA BINDING PROTEIN-LIKE"/>
    <property type="match status" value="1"/>
</dbReference>
<dbReference type="EMBL" id="OX465078">
    <property type="protein sequence ID" value="CAI9270354.1"/>
    <property type="molecule type" value="Genomic_DNA"/>
</dbReference>
<gene>
    <name evidence="1" type="ORF">LSALG_LOCUS10671</name>
</gene>
<proteinExistence type="predicted"/>
<keyword evidence="2" id="KW-1185">Reference proteome</keyword>